<gene>
    <name evidence="1" type="primary">Kr-h1_4</name>
    <name evidence="1" type="ORF">g.10489</name>
</gene>
<evidence type="ECO:0000313" key="1">
    <source>
        <dbReference type="EMBL" id="JAD05183.1"/>
    </source>
</evidence>
<dbReference type="CTD" id="105214243"/>
<dbReference type="EMBL" id="GBXI01009109">
    <property type="protein sequence ID" value="JAD05183.1"/>
    <property type="molecule type" value="Transcribed_RNA"/>
</dbReference>
<dbReference type="GeneID" id="105214243"/>
<dbReference type="RefSeq" id="XP_011185860.1">
    <property type="nucleotide sequence ID" value="XM_011187558.3"/>
</dbReference>
<organism evidence="1">
    <name type="scientific">Zeugodacus cucurbitae</name>
    <name type="common">Melon fruit fly</name>
    <name type="synonym">Bactrocera cucurbitae</name>
    <dbReference type="NCBI Taxonomy" id="28588"/>
    <lineage>
        <taxon>Eukaryota</taxon>
        <taxon>Metazoa</taxon>
        <taxon>Ecdysozoa</taxon>
        <taxon>Arthropoda</taxon>
        <taxon>Hexapoda</taxon>
        <taxon>Insecta</taxon>
        <taxon>Pterygota</taxon>
        <taxon>Neoptera</taxon>
        <taxon>Endopterygota</taxon>
        <taxon>Diptera</taxon>
        <taxon>Brachycera</taxon>
        <taxon>Muscomorpha</taxon>
        <taxon>Tephritoidea</taxon>
        <taxon>Tephritidae</taxon>
        <taxon>Zeugodacus</taxon>
        <taxon>Zeugodacus</taxon>
    </lineage>
</organism>
<protein>
    <submittedName>
        <fullName evidence="1">Krueppel homologous protein 1</fullName>
    </submittedName>
</protein>
<reference evidence="1" key="2">
    <citation type="journal article" date="2015" name="Gigascience">
        <title>Reconstructing a comprehensive transcriptome assembly of a white-pupal translocated strain of the pest fruit fly Bactrocera cucurbitae.</title>
        <authorList>
            <person name="Sim S.B."/>
            <person name="Calla B."/>
            <person name="Hall B."/>
            <person name="DeRego T."/>
            <person name="Geib S.M."/>
        </authorList>
    </citation>
    <scope>NUCLEOTIDE SEQUENCE</scope>
</reference>
<proteinExistence type="predicted"/>
<name>A0A0A1X3C2_ZEUCU</name>
<accession>A0A0A1X3C2</accession>
<dbReference type="AlphaFoldDB" id="A0A0A1X3C2"/>
<sequence length="367" mass="42482">MMSDDSADPIITVTLESSDVEVSLENLDATTRSLLKNGGPGATLQRSISSSKNFWIELPQMIIVETRFITQQIAAQNQIYSAQTLLPITDHRVEIDAYKTFCPIATQTITPPALLDVGSLVKPDVVEVGVCTDSPTPCRDRAQQTTKTLLQTTTVGIQCNLDDYSEWEEISTYEIQLEAKQSAEKQKFLRFTRENSIFYVNGRRECLLCGEVESNMERMLSHLALHWGPAALCDVCGLQFQHSRLMSLHQCKMRSHKSKKRKKVYKQCPIFWCGSINESTKELYEHLRRHFRMRHRRACVTFTLDRTIVIKRPFYTKTNCLNRCNICLRRYKNARKFTKHRKRCLKRFIAQLKMQKFVEPLLVFSKK</sequence>
<dbReference type="OrthoDB" id="4748970at2759"/>
<reference evidence="1" key="1">
    <citation type="submission" date="2014-11" db="EMBL/GenBank/DDBJ databases">
        <authorList>
            <person name="Geib S."/>
        </authorList>
    </citation>
    <scope>NUCLEOTIDE SEQUENCE</scope>
</reference>